<name>A0A0Q3SGJ5_9FLAO</name>
<keyword evidence="2" id="KW-1185">Reference proteome</keyword>
<dbReference type="Proteomes" id="UP000051682">
    <property type="component" value="Unassembled WGS sequence"/>
</dbReference>
<proteinExistence type="predicted"/>
<protein>
    <submittedName>
        <fullName evidence="1">Uncharacterized protein</fullName>
    </submittedName>
</protein>
<dbReference type="OrthoDB" id="7067605at2"/>
<sequence length="232" mass="26820">MIKLSDYLDYLNNEIIQARKRADENAVAIAKEYAKHPYLKYFTAPRYALPSVKMDIPLKITDIDSDSKYNFKLNEDQLIGEVNERIRLVNREKKLNIQEITKKQIQNDDFKTLFKKLESNDQKFGKLPVAEVMKVDLKTKIQALNTGVFRPQDGSTDAEVNELKDIFSNVLLNKYTLVNSKLNNIYIDPNTNSAEDKDKLFINLQVTMEAEGIKVLSYKDKDGNEVEQITFE</sequence>
<dbReference type="STRING" id="452084.AR438_16810"/>
<evidence type="ECO:0000313" key="2">
    <source>
        <dbReference type="Proteomes" id="UP000051682"/>
    </source>
</evidence>
<accession>A0A0Q3SGJ5</accession>
<dbReference type="AlphaFoldDB" id="A0A0Q3SGJ5"/>
<comment type="caution">
    <text evidence="1">The sequence shown here is derived from an EMBL/GenBank/DDBJ whole genome shotgun (WGS) entry which is preliminary data.</text>
</comment>
<dbReference type="EMBL" id="LLYZ01000021">
    <property type="protein sequence ID" value="KQK24290.1"/>
    <property type="molecule type" value="Genomic_DNA"/>
</dbReference>
<gene>
    <name evidence="1" type="ORF">AR438_16810</name>
</gene>
<evidence type="ECO:0000313" key="1">
    <source>
        <dbReference type="EMBL" id="KQK24290.1"/>
    </source>
</evidence>
<organism evidence="1 2">
    <name type="scientific">Chryseobacterium aquaticum</name>
    <dbReference type="NCBI Taxonomy" id="452084"/>
    <lineage>
        <taxon>Bacteria</taxon>
        <taxon>Pseudomonadati</taxon>
        <taxon>Bacteroidota</taxon>
        <taxon>Flavobacteriia</taxon>
        <taxon>Flavobacteriales</taxon>
        <taxon>Weeksellaceae</taxon>
        <taxon>Chryseobacterium group</taxon>
        <taxon>Chryseobacterium</taxon>
    </lineage>
</organism>
<dbReference type="RefSeq" id="WP_056017677.1">
    <property type="nucleotide sequence ID" value="NZ_LLYZ01000021.1"/>
</dbReference>
<reference evidence="1 2" key="1">
    <citation type="submission" date="2015-10" db="EMBL/GenBank/DDBJ databases">
        <title>Chryseobacterium aquaticum genome.</title>
        <authorList>
            <person name="Newman J.D."/>
            <person name="Ferguson M.B."/>
            <person name="Miller J.R."/>
        </authorList>
    </citation>
    <scope>NUCLEOTIDE SEQUENCE [LARGE SCALE GENOMIC DNA]</scope>
    <source>
        <strain evidence="1 2">KCTC 12483</strain>
    </source>
</reference>